<feature type="domain" description="STAS" evidence="6">
    <location>
        <begin position="445"/>
        <end position="546"/>
    </location>
</feature>
<dbReference type="InterPro" id="IPR001902">
    <property type="entry name" value="SLC26A/SulP_fam"/>
</dbReference>
<dbReference type="Pfam" id="PF00916">
    <property type="entry name" value="Sulfate_transp"/>
    <property type="match status" value="1"/>
</dbReference>
<dbReference type="Proteomes" id="UP001486565">
    <property type="component" value="Chromosome"/>
</dbReference>
<dbReference type="InterPro" id="IPR036513">
    <property type="entry name" value="STAS_dom_sf"/>
</dbReference>
<evidence type="ECO:0000259" key="6">
    <source>
        <dbReference type="PROSITE" id="PS50801"/>
    </source>
</evidence>
<evidence type="ECO:0000256" key="1">
    <source>
        <dbReference type="ARBA" id="ARBA00004141"/>
    </source>
</evidence>
<dbReference type="PANTHER" id="PTHR11814">
    <property type="entry name" value="SULFATE TRANSPORTER"/>
    <property type="match status" value="1"/>
</dbReference>
<name>A0ABZ2Y7G1_9FIRM</name>
<evidence type="ECO:0000256" key="4">
    <source>
        <dbReference type="ARBA" id="ARBA00023136"/>
    </source>
</evidence>
<dbReference type="Pfam" id="PF01740">
    <property type="entry name" value="STAS"/>
    <property type="match status" value="1"/>
</dbReference>
<feature type="transmembrane region" description="Helical" evidence="5">
    <location>
        <begin position="20"/>
        <end position="44"/>
    </location>
</feature>
<evidence type="ECO:0000256" key="2">
    <source>
        <dbReference type="ARBA" id="ARBA00022692"/>
    </source>
</evidence>
<organism evidence="7 8">
    <name type="scientific">Defluviitalea saccharophila</name>
    <dbReference type="NCBI Taxonomy" id="879970"/>
    <lineage>
        <taxon>Bacteria</taxon>
        <taxon>Bacillati</taxon>
        <taxon>Bacillota</taxon>
        <taxon>Clostridia</taxon>
        <taxon>Lachnospirales</taxon>
        <taxon>Defluviitaleaceae</taxon>
        <taxon>Defluviitalea</taxon>
    </lineage>
</organism>
<keyword evidence="4 5" id="KW-0472">Membrane</keyword>
<feature type="transmembrane region" description="Helical" evidence="5">
    <location>
        <begin position="56"/>
        <end position="88"/>
    </location>
</feature>
<evidence type="ECO:0000313" key="7">
    <source>
        <dbReference type="EMBL" id="WZL71283.1"/>
    </source>
</evidence>
<dbReference type="InterPro" id="IPR011547">
    <property type="entry name" value="SLC26A/SulP_dom"/>
</dbReference>
<feature type="transmembrane region" description="Helical" evidence="5">
    <location>
        <begin position="328"/>
        <end position="357"/>
    </location>
</feature>
<dbReference type="RefSeq" id="WP_341878246.1">
    <property type="nucleotide sequence ID" value="NZ_CP121687.1"/>
</dbReference>
<dbReference type="Gene3D" id="3.30.750.24">
    <property type="entry name" value="STAS domain"/>
    <property type="match status" value="1"/>
</dbReference>
<dbReference type="EMBL" id="CP121687">
    <property type="protein sequence ID" value="WZL71283.1"/>
    <property type="molecule type" value="Genomic_DNA"/>
</dbReference>
<feature type="transmembrane region" description="Helical" evidence="5">
    <location>
        <begin position="377"/>
        <end position="407"/>
    </location>
</feature>
<evidence type="ECO:0000313" key="8">
    <source>
        <dbReference type="Proteomes" id="UP001486565"/>
    </source>
</evidence>
<evidence type="ECO:0000256" key="3">
    <source>
        <dbReference type="ARBA" id="ARBA00022989"/>
    </source>
</evidence>
<feature type="transmembrane region" description="Helical" evidence="5">
    <location>
        <begin position="95"/>
        <end position="115"/>
    </location>
</feature>
<evidence type="ECO:0000256" key="5">
    <source>
        <dbReference type="SAM" id="Phobius"/>
    </source>
</evidence>
<keyword evidence="3 5" id="KW-1133">Transmembrane helix</keyword>
<reference evidence="7 8" key="1">
    <citation type="submission" date="2023-03" db="EMBL/GenBank/DDBJ databases">
        <title>Novel Species.</title>
        <authorList>
            <person name="Ma S."/>
        </authorList>
    </citation>
    <scope>NUCLEOTIDE SEQUENCE [LARGE SCALE GENOMIC DNA]</scope>
    <source>
        <strain evidence="7 8">LIND6LT2</strain>
    </source>
</reference>
<comment type="subcellular location">
    <subcellularLocation>
        <location evidence="1">Membrane</location>
        <topology evidence="1">Multi-pass membrane protein</topology>
    </subcellularLocation>
</comment>
<keyword evidence="8" id="KW-1185">Reference proteome</keyword>
<feature type="transmembrane region" description="Helical" evidence="5">
    <location>
        <begin position="253"/>
        <end position="274"/>
    </location>
</feature>
<dbReference type="CDD" id="cd07042">
    <property type="entry name" value="STAS_SulP_like_sulfate_transporter"/>
    <property type="match status" value="1"/>
</dbReference>
<dbReference type="InterPro" id="IPR002645">
    <property type="entry name" value="STAS_dom"/>
</dbReference>
<proteinExistence type="predicted"/>
<accession>A0ABZ2Y7G1</accession>
<dbReference type="NCBIfam" id="TIGR00815">
    <property type="entry name" value="sulP"/>
    <property type="match status" value="1"/>
</dbReference>
<dbReference type="SUPFAM" id="SSF52091">
    <property type="entry name" value="SpoIIaa-like"/>
    <property type="match status" value="1"/>
</dbReference>
<feature type="transmembrane region" description="Helical" evidence="5">
    <location>
        <begin position="172"/>
        <end position="190"/>
    </location>
</feature>
<gene>
    <name evidence="7" type="primary">sulP</name>
    <name evidence="7" type="ORF">QBE51_07170</name>
</gene>
<dbReference type="PROSITE" id="PS50801">
    <property type="entry name" value="STAS"/>
    <property type="match status" value="1"/>
</dbReference>
<sequence>MQSYLPQLFTVLKGYSKKQFFNDLSAGIIVAIIALPLSIALAIASGVSPEKGLYTAIIGGFIVSFLGGSKVQIGGPTGAFVIIVLGIINQYGLEGLITATIMAGFFLIIMGVFQFGSMIKYIPYPITTGFTSGIAVTIFSTQVKDFLGIQANGAPSEFIEQWSFYFNHLNTIHLHTLFIGILSLLILIFWPKISKKIPGSLIAVIVSTLIVSFFNLDVETIGSRFGEIPSTLPKPTLPFATFDTIKELLHPSITIALLAAIESLLSAVVADGLINGKHRPNMELIAQGAANIGSAIFGGIPVTGAIARTAANIKNGGKTPISGIVHSIVLFLIMTFFMPYAKLIPMSCLAAILIMVAYNMSEWRSFVSLFKAPKSDIAVLLITFILTIFFDLVVAIEIGIVLASILFMKRMSDVTSIETTIRELNDQPDGDMDEEMHSDNMSDKVMVYDINGPFFFGAADTFINIVRSMQKLPKILVIRMKKVPAMDATACHALQGLLKKCRKNKTKVFFTHVRPQPLRTLQNYGIIEELGEDAICSSTDEAIKKANIA</sequence>
<protein>
    <submittedName>
        <fullName evidence="7">Sulfate permease</fullName>
    </submittedName>
</protein>
<feature type="transmembrane region" description="Helical" evidence="5">
    <location>
        <begin position="197"/>
        <end position="216"/>
    </location>
</feature>
<keyword evidence="2 5" id="KW-0812">Transmembrane</keyword>